<dbReference type="EMBL" id="KY210139">
    <property type="protein sequence ID" value="APQ41927.1"/>
    <property type="molecule type" value="Genomic_DNA"/>
</dbReference>
<reference evidence="1 2" key="1">
    <citation type="submission" date="2016-11" db="EMBL/GenBank/DDBJ databases">
        <authorList>
            <person name="Gasic K."/>
        </authorList>
    </citation>
    <scope>NUCLEOTIDE SEQUENCE [LARGE SCALE GENOMIC DNA]</scope>
</reference>
<dbReference type="Gene3D" id="2.40.50.230">
    <property type="entry name" value="Gp5 N-terminal domain"/>
    <property type="match status" value="1"/>
</dbReference>
<dbReference type="InterPro" id="IPR044033">
    <property type="entry name" value="GpV-like_apex"/>
</dbReference>
<accession>A0A3G1GLF5</accession>
<dbReference type="InterPro" id="IPR037026">
    <property type="entry name" value="Vgr_OB-fold_dom_sf"/>
</dbReference>
<organism evidence="1 2">
    <name type="scientific">Xanthomonas phage KPhi1</name>
    <dbReference type="NCBI Taxonomy" id="1927017"/>
    <lineage>
        <taxon>Viruses</taxon>
        <taxon>Duplodnaviria</taxon>
        <taxon>Heunggongvirae</taxon>
        <taxon>Uroviricota</taxon>
        <taxon>Caudoviricetes</taxon>
        <taxon>Kantovirinae</taxon>
        <taxon>Beograduvirus</taxon>
        <taxon>Beograduvirus KPhi1</taxon>
    </lineage>
</organism>
<dbReference type="Proteomes" id="UP000272247">
    <property type="component" value="Segment"/>
</dbReference>
<keyword evidence="2" id="KW-1185">Reference proteome</keyword>
<evidence type="ECO:0000313" key="1">
    <source>
        <dbReference type="EMBL" id="APQ41927.1"/>
    </source>
</evidence>
<gene>
    <name evidence="1" type="ORF">K1pha_48</name>
</gene>
<sequence length="221" mass="22881">MSDTPKIDAPFEAQFDAGRMQEWVITRLLRKIHTATLVKVVTVYPTAGTVGFVDVQPLVQQQTTNAVVIDSAPMYRLPYLRIQGGLSAIILDPVAGDIGLAVFAERDITTAVATRAAAAAPTNRAYDAGDGLYLGGFLNADPTQYVRFSPGGGIDVVSTGPVNVQAAAASTLQAPSWSVTGPVTFSDPITAPQATIGGIAFTTHRHGGVSTGSGTSGTPIP</sequence>
<proteinExistence type="predicted"/>
<dbReference type="Gene3D" id="6.20.170.10">
    <property type="match status" value="1"/>
</dbReference>
<protein>
    <recommendedName>
        <fullName evidence="3">Phage protein Gp138 N-terminal domain-containing protein</fullName>
    </recommendedName>
</protein>
<evidence type="ECO:0000313" key="2">
    <source>
        <dbReference type="Proteomes" id="UP000272247"/>
    </source>
</evidence>
<evidence type="ECO:0008006" key="3">
    <source>
        <dbReference type="Google" id="ProtNLM"/>
    </source>
</evidence>
<dbReference type="Pfam" id="PF18946">
    <property type="entry name" value="Apex"/>
    <property type="match status" value="1"/>
</dbReference>
<name>A0A3G1GLF5_9CAUD</name>